<organism evidence="2 3">
    <name type="scientific">Cirrhinus molitorella</name>
    <name type="common">mud carp</name>
    <dbReference type="NCBI Taxonomy" id="172907"/>
    <lineage>
        <taxon>Eukaryota</taxon>
        <taxon>Metazoa</taxon>
        <taxon>Chordata</taxon>
        <taxon>Craniata</taxon>
        <taxon>Vertebrata</taxon>
        <taxon>Euteleostomi</taxon>
        <taxon>Actinopterygii</taxon>
        <taxon>Neopterygii</taxon>
        <taxon>Teleostei</taxon>
        <taxon>Ostariophysi</taxon>
        <taxon>Cypriniformes</taxon>
        <taxon>Cyprinidae</taxon>
        <taxon>Labeoninae</taxon>
        <taxon>Labeonini</taxon>
        <taxon>Cirrhinus</taxon>
    </lineage>
</organism>
<evidence type="ECO:0000313" key="2">
    <source>
        <dbReference type="EMBL" id="KAL1255613.1"/>
    </source>
</evidence>
<keyword evidence="3" id="KW-1185">Reference proteome</keyword>
<dbReference type="EMBL" id="JAYMGO010000019">
    <property type="protein sequence ID" value="KAL1255613.1"/>
    <property type="molecule type" value="Genomic_DNA"/>
</dbReference>
<feature type="region of interest" description="Disordered" evidence="1">
    <location>
        <begin position="122"/>
        <end position="147"/>
    </location>
</feature>
<gene>
    <name evidence="2" type="ORF">QQF64_013674</name>
</gene>
<protein>
    <submittedName>
        <fullName evidence="2">Uncharacterized protein</fullName>
    </submittedName>
</protein>
<accession>A0ABR3LRX4</accession>
<sequence>MRFVWAVGDSAVIPELKLLQRNIPACRFVPGMLCQERDILELSRKRILGEKGMGWSGEGIKIYFFPERRNQCSAFLALPQELENNPDSILCVYPGLNGCSVCSTAYSPVRSRSALCSLTANPNTRTSQEPAWCHGTSPPRPNIHSVK</sequence>
<proteinExistence type="predicted"/>
<comment type="caution">
    <text evidence="2">The sequence shown here is derived from an EMBL/GenBank/DDBJ whole genome shotgun (WGS) entry which is preliminary data.</text>
</comment>
<reference evidence="2 3" key="1">
    <citation type="submission" date="2023-09" db="EMBL/GenBank/DDBJ databases">
        <authorList>
            <person name="Wang M."/>
        </authorList>
    </citation>
    <scope>NUCLEOTIDE SEQUENCE [LARGE SCALE GENOMIC DNA]</scope>
    <source>
        <strain evidence="2">GT-2023</strain>
        <tissue evidence="2">Liver</tissue>
    </source>
</reference>
<evidence type="ECO:0000313" key="3">
    <source>
        <dbReference type="Proteomes" id="UP001558613"/>
    </source>
</evidence>
<evidence type="ECO:0000256" key="1">
    <source>
        <dbReference type="SAM" id="MobiDB-lite"/>
    </source>
</evidence>
<name>A0ABR3LRX4_9TELE</name>
<dbReference type="Proteomes" id="UP001558613">
    <property type="component" value="Unassembled WGS sequence"/>
</dbReference>